<proteinExistence type="predicted"/>
<dbReference type="SUPFAM" id="SSF143503">
    <property type="entry name" value="PUG domain-like"/>
    <property type="match status" value="1"/>
</dbReference>
<evidence type="ECO:0000313" key="6">
    <source>
        <dbReference type="EMBL" id="JAG55186.1"/>
    </source>
</evidence>
<feature type="compositionally biased region" description="Basic and acidic residues" evidence="2">
    <location>
        <begin position="32"/>
        <end position="49"/>
    </location>
</feature>
<evidence type="ECO:0000313" key="4">
    <source>
        <dbReference type="EMBL" id="JAG20103.1"/>
    </source>
</evidence>
<dbReference type="CDD" id="cd16119">
    <property type="entry name" value="UBX_UBXN6"/>
    <property type="match status" value="1"/>
</dbReference>
<dbReference type="PROSITE" id="PS50033">
    <property type="entry name" value="UBX"/>
    <property type="match status" value="1"/>
</dbReference>
<keyword evidence="1" id="KW-0175">Coiled coil</keyword>
<dbReference type="Gene3D" id="1.20.58.2190">
    <property type="match status" value="1"/>
</dbReference>
<dbReference type="InterPro" id="IPR036339">
    <property type="entry name" value="PUB-like_dom_sf"/>
</dbReference>
<dbReference type="EMBL" id="GBHO01011606">
    <property type="protein sequence ID" value="JAG31998.1"/>
    <property type="molecule type" value="Transcribed_RNA"/>
</dbReference>
<dbReference type="PANTHER" id="PTHR23153">
    <property type="entry name" value="UBX-RELATED"/>
    <property type="match status" value="1"/>
</dbReference>
<reference evidence="4" key="1">
    <citation type="journal article" date="2014" name="PLoS ONE">
        <title>Transcriptome-Based Identification of ABC Transporters in the Western Tarnished Plant Bug Lygus hesperus.</title>
        <authorList>
            <person name="Hull J.J."/>
            <person name="Chaney K."/>
            <person name="Geib S.M."/>
            <person name="Fabrick J.A."/>
            <person name="Brent C.S."/>
            <person name="Walsh D."/>
            <person name="Lavine L.C."/>
        </authorList>
    </citation>
    <scope>NUCLEOTIDE SEQUENCE</scope>
</reference>
<dbReference type="PANTHER" id="PTHR23153:SF38">
    <property type="entry name" value="UBX DOMAIN-CONTAINING PROTEIN 6"/>
    <property type="match status" value="1"/>
</dbReference>
<dbReference type="SMART" id="SM00580">
    <property type="entry name" value="PUG"/>
    <property type="match status" value="1"/>
</dbReference>
<evidence type="ECO:0000256" key="2">
    <source>
        <dbReference type="SAM" id="MobiDB-lite"/>
    </source>
</evidence>
<sequence>MADKIKSFFEKRRGGKFKGKGHKLTESGPPRKQKEEKPVVRQDPTDDAKQAGLAALARLEKKAPTSSFGNALSLKPSMKTTVASAFQKGDPPVKVEKVNSNPDILAVQGVYFKCPLISPEVLSKEEWKVQIKNFLYEQVELEKGLTSCLMIHTLNKNRDEVSQCVETLCTYLTNIIHNPDEEKYKKIRLSNKVFQEKVAKIEGSMHFLEAAGFEKRRLPFKEDEEDFLVFANEVDDDHLEMLIDSLRSADAVPLELDRNVQVMMPEVAGKRMDLPDEFYRMTVEEIKKEMQNRAERMETLMQLRTKAMREKEEQRELKKYRYTLIRVRFPDGILLQGTFNVYEKARAVKEFVLENLSSEGEFALKNALGQELTPEEDDSTLLELKLVPAVLLTFAWRQPDAPASFLSQDALQLLQSV</sequence>
<gene>
    <name evidence="4" type="primary">Ubxn6_0</name>
    <name evidence="5" type="synonym">Ubxn6_1</name>
    <name evidence="4" type="ORF">CM83_48208</name>
    <name evidence="5" type="ORF">CM83_48210</name>
</gene>
<dbReference type="InterPro" id="IPR029071">
    <property type="entry name" value="Ubiquitin-like_domsf"/>
</dbReference>
<dbReference type="GO" id="GO:0005737">
    <property type="term" value="C:cytoplasm"/>
    <property type="evidence" value="ECO:0007669"/>
    <property type="project" value="TreeGrafter"/>
</dbReference>
<dbReference type="EMBL" id="GBRD01010638">
    <property type="protein sequence ID" value="JAG55186.1"/>
    <property type="molecule type" value="Transcribed_RNA"/>
</dbReference>
<dbReference type="InterPro" id="IPR018997">
    <property type="entry name" value="PUB_domain"/>
</dbReference>
<dbReference type="Pfam" id="PF09409">
    <property type="entry name" value="PUB"/>
    <property type="match status" value="1"/>
</dbReference>
<dbReference type="EMBL" id="GBHO01023501">
    <property type="protein sequence ID" value="JAG20103.1"/>
    <property type="molecule type" value="Transcribed_RNA"/>
</dbReference>
<feature type="region of interest" description="Disordered" evidence="2">
    <location>
        <begin position="1"/>
        <end position="50"/>
    </location>
</feature>
<evidence type="ECO:0000259" key="3">
    <source>
        <dbReference type="PROSITE" id="PS50033"/>
    </source>
</evidence>
<accession>A0A0A9XMV9</accession>
<organism evidence="4">
    <name type="scientific">Lygus hesperus</name>
    <name type="common">Western plant bug</name>
    <dbReference type="NCBI Taxonomy" id="30085"/>
    <lineage>
        <taxon>Eukaryota</taxon>
        <taxon>Metazoa</taxon>
        <taxon>Ecdysozoa</taxon>
        <taxon>Arthropoda</taxon>
        <taxon>Hexapoda</taxon>
        <taxon>Insecta</taxon>
        <taxon>Pterygota</taxon>
        <taxon>Neoptera</taxon>
        <taxon>Paraneoptera</taxon>
        <taxon>Hemiptera</taxon>
        <taxon>Heteroptera</taxon>
        <taxon>Panheteroptera</taxon>
        <taxon>Cimicomorpha</taxon>
        <taxon>Miridae</taxon>
        <taxon>Mirini</taxon>
        <taxon>Lygus</taxon>
    </lineage>
</organism>
<dbReference type="AlphaFoldDB" id="A0A0A9XMV9"/>
<dbReference type="SUPFAM" id="SSF54236">
    <property type="entry name" value="Ubiquitin-like"/>
    <property type="match status" value="1"/>
</dbReference>
<dbReference type="InterPro" id="IPR001012">
    <property type="entry name" value="UBX_dom"/>
</dbReference>
<evidence type="ECO:0000256" key="1">
    <source>
        <dbReference type="SAM" id="Coils"/>
    </source>
</evidence>
<dbReference type="Gene3D" id="3.10.20.90">
    <property type="entry name" value="Phosphatidylinositol 3-kinase Catalytic Subunit, Chain A, domain 1"/>
    <property type="match status" value="1"/>
</dbReference>
<protein>
    <submittedName>
        <fullName evidence="4">UBX domain-containing protein 6</fullName>
    </submittedName>
</protein>
<name>A0A0A9XMV9_LYGHE</name>
<evidence type="ECO:0000313" key="5">
    <source>
        <dbReference type="EMBL" id="JAG31998.1"/>
    </source>
</evidence>
<feature type="coiled-coil region" evidence="1">
    <location>
        <begin position="280"/>
        <end position="317"/>
    </location>
</feature>
<dbReference type="CDD" id="cd10460">
    <property type="entry name" value="PUB_UBXD1"/>
    <property type="match status" value="1"/>
</dbReference>
<dbReference type="Pfam" id="PF00789">
    <property type="entry name" value="UBX"/>
    <property type="match status" value="1"/>
</dbReference>
<feature type="domain" description="UBX" evidence="3">
    <location>
        <begin position="318"/>
        <end position="394"/>
    </location>
</feature>
<reference evidence="4" key="2">
    <citation type="submission" date="2014-07" db="EMBL/GenBank/DDBJ databases">
        <authorList>
            <person name="Hull J."/>
        </authorList>
    </citation>
    <scope>NUCLEOTIDE SEQUENCE</scope>
</reference>
<feature type="compositionally biased region" description="Basic and acidic residues" evidence="2">
    <location>
        <begin position="1"/>
        <end position="12"/>
    </location>
</feature>
<feature type="compositionally biased region" description="Basic residues" evidence="2">
    <location>
        <begin position="13"/>
        <end position="22"/>
    </location>
</feature>
<reference evidence="6" key="3">
    <citation type="submission" date="2014-09" db="EMBL/GenBank/DDBJ databases">
        <authorList>
            <person name="Magalhaes I.L.F."/>
            <person name="Oliveira U."/>
            <person name="Santos F.R."/>
            <person name="Vidigal T.H.D.A."/>
            <person name="Brescovit A.D."/>
            <person name="Santos A.J."/>
        </authorList>
    </citation>
    <scope>NUCLEOTIDE SEQUENCE</scope>
</reference>
<dbReference type="InterPro" id="IPR042774">
    <property type="entry name" value="UBXN6_PUB"/>
</dbReference>